<protein>
    <submittedName>
        <fullName evidence="3">Uncharacterized protein</fullName>
    </submittedName>
</protein>
<feature type="compositionally biased region" description="Polar residues" evidence="2">
    <location>
        <begin position="1"/>
        <end position="15"/>
    </location>
</feature>
<evidence type="ECO:0000256" key="2">
    <source>
        <dbReference type="SAM" id="MobiDB-lite"/>
    </source>
</evidence>
<feature type="region of interest" description="Disordered" evidence="2">
    <location>
        <begin position="259"/>
        <end position="278"/>
    </location>
</feature>
<evidence type="ECO:0000256" key="1">
    <source>
        <dbReference type="SAM" id="Coils"/>
    </source>
</evidence>
<feature type="compositionally biased region" description="Polar residues" evidence="2">
    <location>
        <begin position="267"/>
        <end position="278"/>
    </location>
</feature>
<feature type="compositionally biased region" description="Low complexity" evidence="2">
    <location>
        <begin position="68"/>
        <end position="82"/>
    </location>
</feature>
<gene>
    <name evidence="3" type="ORF">BDA99DRAFT_509866</name>
</gene>
<evidence type="ECO:0000313" key="4">
    <source>
        <dbReference type="Proteomes" id="UP001209540"/>
    </source>
</evidence>
<feature type="compositionally biased region" description="Pro residues" evidence="2">
    <location>
        <begin position="480"/>
        <end position="489"/>
    </location>
</feature>
<feature type="region of interest" description="Disordered" evidence="2">
    <location>
        <begin position="453"/>
        <end position="489"/>
    </location>
</feature>
<feature type="compositionally biased region" description="Polar residues" evidence="2">
    <location>
        <begin position="125"/>
        <end position="134"/>
    </location>
</feature>
<dbReference type="Proteomes" id="UP001209540">
    <property type="component" value="Unassembled WGS sequence"/>
</dbReference>
<feature type="compositionally biased region" description="Polar residues" evidence="2">
    <location>
        <begin position="31"/>
        <end position="59"/>
    </location>
</feature>
<feature type="compositionally biased region" description="Acidic residues" evidence="2">
    <location>
        <begin position="19"/>
        <end position="28"/>
    </location>
</feature>
<feature type="compositionally biased region" description="Low complexity" evidence="2">
    <location>
        <begin position="92"/>
        <end position="120"/>
    </location>
</feature>
<feature type="compositionally biased region" description="Low complexity" evidence="2">
    <location>
        <begin position="217"/>
        <end position="231"/>
    </location>
</feature>
<keyword evidence="1" id="KW-0175">Coiled coil</keyword>
<organism evidence="3 4">
    <name type="scientific">Phascolomyces articulosus</name>
    <dbReference type="NCBI Taxonomy" id="60185"/>
    <lineage>
        <taxon>Eukaryota</taxon>
        <taxon>Fungi</taxon>
        <taxon>Fungi incertae sedis</taxon>
        <taxon>Mucoromycota</taxon>
        <taxon>Mucoromycotina</taxon>
        <taxon>Mucoromycetes</taxon>
        <taxon>Mucorales</taxon>
        <taxon>Lichtheimiaceae</taxon>
        <taxon>Phascolomyces</taxon>
    </lineage>
</organism>
<proteinExistence type="predicted"/>
<feature type="compositionally biased region" description="Polar residues" evidence="2">
    <location>
        <begin position="149"/>
        <end position="160"/>
    </location>
</feature>
<reference evidence="3" key="1">
    <citation type="journal article" date="2022" name="IScience">
        <title>Evolution of zygomycete secretomes and the origins of terrestrial fungal ecologies.</title>
        <authorList>
            <person name="Chang Y."/>
            <person name="Wang Y."/>
            <person name="Mondo S."/>
            <person name="Ahrendt S."/>
            <person name="Andreopoulos W."/>
            <person name="Barry K."/>
            <person name="Beard J."/>
            <person name="Benny G.L."/>
            <person name="Blankenship S."/>
            <person name="Bonito G."/>
            <person name="Cuomo C."/>
            <person name="Desiro A."/>
            <person name="Gervers K.A."/>
            <person name="Hundley H."/>
            <person name="Kuo A."/>
            <person name="LaButti K."/>
            <person name="Lang B.F."/>
            <person name="Lipzen A."/>
            <person name="O'Donnell K."/>
            <person name="Pangilinan J."/>
            <person name="Reynolds N."/>
            <person name="Sandor L."/>
            <person name="Smith M.E."/>
            <person name="Tsang A."/>
            <person name="Grigoriev I.V."/>
            <person name="Stajich J.E."/>
            <person name="Spatafora J.W."/>
        </authorList>
    </citation>
    <scope>NUCLEOTIDE SEQUENCE</scope>
    <source>
        <strain evidence="3">RSA 2281</strain>
    </source>
</reference>
<feature type="region of interest" description="Disordered" evidence="2">
    <location>
        <begin position="1"/>
        <end position="254"/>
    </location>
</feature>
<comment type="caution">
    <text evidence="3">The sequence shown here is derived from an EMBL/GenBank/DDBJ whole genome shotgun (WGS) entry which is preliminary data.</text>
</comment>
<reference evidence="3" key="2">
    <citation type="submission" date="2023-02" db="EMBL/GenBank/DDBJ databases">
        <authorList>
            <consortium name="DOE Joint Genome Institute"/>
            <person name="Mondo S.J."/>
            <person name="Chang Y."/>
            <person name="Wang Y."/>
            <person name="Ahrendt S."/>
            <person name="Andreopoulos W."/>
            <person name="Barry K."/>
            <person name="Beard J."/>
            <person name="Benny G.L."/>
            <person name="Blankenship S."/>
            <person name="Bonito G."/>
            <person name="Cuomo C."/>
            <person name="Desiro A."/>
            <person name="Gervers K.A."/>
            <person name="Hundley H."/>
            <person name="Kuo A."/>
            <person name="LaButti K."/>
            <person name="Lang B.F."/>
            <person name="Lipzen A."/>
            <person name="O'Donnell K."/>
            <person name="Pangilinan J."/>
            <person name="Reynolds N."/>
            <person name="Sandor L."/>
            <person name="Smith M.W."/>
            <person name="Tsang A."/>
            <person name="Grigoriev I.V."/>
            <person name="Stajich J.E."/>
            <person name="Spatafora J.W."/>
        </authorList>
    </citation>
    <scope>NUCLEOTIDE SEQUENCE</scope>
    <source>
        <strain evidence="3">RSA 2281</strain>
    </source>
</reference>
<dbReference type="EMBL" id="JAIXMP010000013">
    <property type="protein sequence ID" value="KAI9263296.1"/>
    <property type="molecule type" value="Genomic_DNA"/>
</dbReference>
<accession>A0AAD5K0A7</accession>
<feature type="compositionally biased region" description="Low complexity" evidence="2">
    <location>
        <begin position="162"/>
        <end position="176"/>
    </location>
</feature>
<dbReference type="AlphaFoldDB" id="A0AAD5K0A7"/>
<name>A0AAD5K0A7_9FUNG</name>
<feature type="coiled-coil region" evidence="1">
    <location>
        <begin position="389"/>
        <end position="416"/>
    </location>
</feature>
<evidence type="ECO:0000313" key="3">
    <source>
        <dbReference type="EMBL" id="KAI9263296.1"/>
    </source>
</evidence>
<keyword evidence="4" id="KW-1185">Reference proteome</keyword>
<sequence length="489" mass="54547">MMPHNNAFQPKNARTIQPFDDDDDDFDDTSLFGSSITTNTKKTSGTQALADFLNTTSPEEFQRPSPASTISTSSSTTTSSSTFFRLRKSKRPSNNNNASSSVSSITSTTPTPTPTTTLSTLGDLPNNTISMIQQGGSGKNKKHIEIVPSRSTQKHQQPYNFQRPPLQPQHQQHPTKQPAPPSSHHPHSQQQQQQPSSPPPSQQHVPIQQRPLPRIPTSPTASLSSSHQSLALREPQSPILPNRRRESSLYSGSLRNNASLRGRFSDYGSSSAGRAPATSNRRNIMELFDQPMPPQPTSTSTKPKEIDHIDTALLQRLEQHPNTISNESTPLPKEIQTILSPTTTTTKTRRHCQTQTIQTCISEPLSPLDRHPHQVLQRSHSLSMSGTTVEQLEKQIAEEKRRQKRLQVAMQESTDQFEVLSGLAYMKLRELWEERMRWEEAYFTLNERLEEIHQQRQQQQGGGMMDPNSVPSAAALVSQLPPPPPAQSI</sequence>